<feature type="transmembrane region" description="Helical" evidence="1">
    <location>
        <begin position="320"/>
        <end position="337"/>
    </location>
</feature>
<evidence type="ECO:0000256" key="1">
    <source>
        <dbReference type="SAM" id="Phobius"/>
    </source>
</evidence>
<evidence type="ECO:0000313" key="4">
    <source>
        <dbReference type="EMBL" id="WPJ96253.1"/>
    </source>
</evidence>
<evidence type="ECO:0000259" key="3">
    <source>
        <dbReference type="Pfam" id="PF07589"/>
    </source>
</evidence>
<feature type="chain" id="PRO_5045780971" evidence="2">
    <location>
        <begin position="22"/>
        <end position="340"/>
    </location>
</feature>
<accession>A0ABZ0RMC5</accession>
<evidence type="ECO:0000313" key="5">
    <source>
        <dbReference type="Proteomes" id="UP001324993"/>
    </source>
</evidence>
<feature type="domain" description="Ice-binding protein C-terminal" evidence="3">
    <location>
        <begin position="317"/>
        <end position="340"/>
    </location>
</feature>
<dbReference type="Pfam" id="PF07589">
    <property type="entry name" value="PEP-CTERM"/>
    <property type="match status" value="1"/>
</dbReference>
<evidence type="ECO:0000256" key="2">
    <source>
        <dbReference type="SAM" id="SignalP"/>
    </source>
</evidence>
<sequence>MKKTALLTTTAALACANFAYSVSFDNDGGDNLWSTATNWNPDGVPVLATDITNYTTNDVTVNISGAVADTYWLRNNTLTVTTGGNLAITNSVRLAHGGGGSSAQTLIVEGNGVFSAGTIAFDTAGSNDTVSRITVSDTASFTVNGNINQTDAEGTLNYNQTGGTVDIGANFNVGTKGSSTNKNYEVNVSGTSILGYDTANFGTLASANADTLINLSGSNYAITADTATNLGADGQTTFEFDISGIGTWDAQALTIAGGHQFTIDLTNADQSDLGATFELIGFTTIVGFDADNFTFVGNLDAGAYAFVDGDSINIALVPEPGTYALLAGLTGLVFVMLRRR</sequence>
<gene>
    <name evidence="4" type="ORF">SH580_00875</name>
</gene>
<dbReference type="EMBL" id="CP138858">
    <property type="protein sequence ID" value="WPJ96253.1"/>
    <property type="molecule type" value="Genomic_DNA"/>
</dbReference>
<dbReference type="Proteomes" id="UP001324993">
    <property type="component" value="Chromosome"/>
</dbReference>
<name>A0ABZ0RMC5_9BACT</name>
<keyword evidence="2" id="KW-0732">Signal</keyword>
<proteinExistence type="predicted"/>
<protein>
    <submittedName>
        <fullName evidence="4">PEP-CTERM sorting domain-containing protein</fullName>
    </submittedName>
</protein>
<keyword evidence="5" id="KW-1185">Reference proteome</keyword>
<feature type="signal peptide" evidence="2">
    <location>
        <begin position="1"/>
        <end position="21"/>
    </location>
</feature>
<dbReference type="PROSITE" id="PS51257">
    <property type="entry name" value="PROKAR_LIPOPROTEIN"/>
    <property type="match status" value="1"/>
</dbReference>
<dbReference type="RefSeq" id="WP_319833116.1">
    <property type="nucleotide sequence ID" value="NZ_CP138858.1"/>
</dbReference>
<dbReference type="InterPro" id="IPR013424">
    <property type="entry name" value="Ice-binding_C"/>
</dbReference>
<reference evidence="4 5" key="1">
    <citation type="submission" date="2023-11" db="EMBL/GenBank/DDBJ databases">
        <title>Coraliomargarita sp. nov., isolated from marine algae.</title>
        <authorList>
            <person name="Lee J.K."/>
            <person name="Baek J.H."/>
            <person name="Kim J.M."/>
            <person name="Choi D.G."/>
            <person name="Jeon C.O."/>
        </authorList>
    </citation>
    <scope>NUCLEOTIDE SEQUENCE [LARGE SCALE GENOMIC DNA]</scope>
    <source>
        <strain evidence="4 5">J2-16</strain>
    </source>
</reference>
<keyword evidence="1" id="KW-1133">Transmembrane helix</keyword>
<keyword evidence="1" id="KW-0812">Transmembrane</keyword>
<keyword evidence="1" id="KW-0472">Membrane</keyword>
<organism evidence="4 5">
    <name type="scientific">Coraliomargarita algicola</name>
    <dbReference type="NCBI Taxonomy" id="3092156"/>
    <lineage>
        <taxon>Bacteria</taxon>
        <taxon>Pseudomonadati</taxon>
        <taxon>Verrucomicrobiota</taxon>
        <taxon>Opitutia</taxon>
        <taxon>Puniceicoccales</taxon>
        <taxon>Coraliomargaritaceae</taxon>
        <taxon>Coraliomargarita</taxon>
    </lineage>
</organism>
<dbReference type="NCBIfam" id="TIGR02595">
    <property type="entry name" value="PEP_CTERM"/>
    <property type="match status" value="1"/>
</dbReference>